<accession>A0A1J1LPQ4</accession>
<dbReference type="STRING" id="671072.PL9214640213"/>
<feature type="domain" description="DUF3598" evidence="1">
    <location>
        <begin position="1"/>
        <end position="138"/>
    </location>
</feature>
<gene>
    <name evidence="3" type="ORF">PL9214640213</name>
</gene>
<dbReference type="PANTHER" id="PTHR33404:SF1">
    <property type="entry name" value="SLL0497 PROTEIN"/>
    <property type="match status" value="1"/>
</dbReference>
<dbReference type="RefSeq" id="WP_072720678.1">
    <property type="nucleotide sequence ID" value="NZ_LN889812.1"/>
</dbReference>
<evidence type="ECO:0000259" key="1">
    <source>
        <dbReference type="Pfam" id="PF12204"/>
    </source>
</evidence>
<dbReference type="InterPro" id="IPR048378">
    <property type="entry name" value="BFA1-like_C"/>
</dbReference>
<name>A0A1J1LPQ4_9CYAN</name>
<evidence type="ECO:0000313" key="3">
    <source>
        <dbReference type="EMBL" id="CUR34206.1"/>
    </source>
</evidence>
<dbReference type="AlphaFoldDB" id="A0A1J1LPQ4"/>
<organism evidence="3 4">
    <name type="scientific">Planktothrix tepida PCC 9214</name>
    <dbReference type="NCBI Taxonomy" id="671072"/>
    <lineage>
        <taxon>Bacteria</taxon>
        <taxon>Bacillati</taxon>
        <taxon>Cyanobacteriota</taxon>
        <taxon>Cyanophyceae</taxon>
        <taxon>Oscillatoriophycideae</taxon>
        <taxon>Oscillatoriales</taxon>
        <taxon>Microcoleaceae</taxon>
        <taxon>Planktothrix</taxon>
    </lineage>
</organism>
<dbReference type="GO" id="GO:0005886">
    <property type="term" value="C:plasma membrane"/>
    <property type="evidence" value="ECO:0007669"/>
    <property type="project" value="TreeGrafter"/>
</dbReference>
<dbReference type="SUPFAM" id="SSF50814">
    <property type="entry name" value="Lipocalins"/>
    <property type="match status" value="2"/>
</dbReference>
<reference evidence="4" key="1">
    <citation type="submission" date="2015-10" db="EMBL/GenBank/DDBJ databases">
        <authorList>
            <person name="Regsiter A."/>
            <person name="william w."/>
        </authorList>
    </citation>
    <scope>NUCLEOTIDE SEQUENCE [LARGE SCALE GENOMIC DNA]</scope>
</reference>
<dbReference type="GO" id="GO:0000918">
    <property type="term" value="P:division septum site selection"/>
    <property type="evidence" value="ECO:0007669"/>
    <property type="project" value="TreeGrafter"/>
</dbReference>
<dbReference type="Pfam" id="PF12204">
    <property type="entry name" value="DUF3598_N"/>
    <property type="match status" value="1"/>
</dbReference>
<evidence type="ECO:0000313" key="4">
    <source>
        <dbReference type="Proteomes" id="UP000184315"/>
    </source>
</evidence>
<evidence type="ECO:0000259" key="2">
    <source>
        <dbReference type="Pfam" id="PF21053"/>
    </source>
</evidence>
<dbReference type="InterPro" id="IPR012674">
    <property type="entry name" value="Calycin"/>
</dbReference>
<dbReference type="EMBL" id="CZDF01000171">
    <property type="protein sequence ID" value="CUR34206.1"/>
    <property type="molecule type" value="Genomic_DNA"/>
</dbReference>
<dbReference type="InterPro" id="IPR022017">
    <property type="entry name" value="BFA1-like_DUF3598"/>
</dbReference>
<protein>
    <submittedName>
        <fullName evidence="3">Uncharacterized protein</fullName>
    </submittedName>
</protein>
<dbReference type="OrthoDB" id="516684at2"/>
<proteinExistence type="predicted"/>
<dbReference type="Proteomes" id="UP000184315">
    <property type="component" value="Unassembled WGS sequence"/>
</dbReference>
<dbReference type="PANTHER" id="PTHR33404">
    <property type="entry name" value="CELL DIVISION TOPOLOGICAL SPECIFICITY FACTOR HOMOLOG, CHLOROPLASTIC"/>
    <property type="match status" value="1"/>
</dbReference>
<feature type="domain" description="Biogenesis factor required for ATP synthase 1-like C-terminal" evidence="2">
    <location>
        <begin position="143"/>
        <end position="281"/>
    </location>
</feature>
<dbReference type="Pfam" id="PF21053">
    <property type="entry name" value="BFA1_C"/>
    <property type="match status" value="1"/>
</dbReference>
<keyword evidence="4" id="KW-1185">Reference proteome</keyword>
<dbReference type="Gene3D" id="2.40.128.20">
    <property type="match status" value="2"/>
</dbReference>
<sequence length="283" mass="32751">MNSQWKSFLKNLGEWQGSFTQFSPQGELINDIPSHLTLESFNENRTARLTLKRFYPNSDPTLEPEIKELVREYQSLGRDILFFENGTFSQGTIQLSPISKSGAEFGFIHENRRLRLVELFNLDGYLESLTLIREKRQGSNDIERPALTLEALLGEWKGEGITLYPDLRSPDIYPTRMQLQLESDSKYQLLQNLTFGVQDIKISSKARIEGSMIRFDQGKNPVRVILLPDGASATIPERVELRKPFFFEAGWLIKPDIRQRLIRQYNDKGEWLSLTLVTEYKQS</sequence>